<proteinExistence type="inferred from homology"/>
<dbReference type="GeneTree" id="ENSGT00940000158300"/>
<dbReference type="AlphaFoldDB" id="A0A8C6VK99"/>
<dbReference type="Pfam" id="PF04547">
    <property type="entry name" value="Anoctamin"/>
    <property type="match status" value="1"/>
</dbReference>
<dbReference type="PANTHER" id="PTHR12308">
    <property type="entry name" value="ANOCTAMIN"/>
    <property type="match status" value="1"/>
</dbReference>
<name>A0A8C6VK99_NAJNA</name>
<keyword evidence="4 6" id="KW-1133">Transmembrane helix</keyword>
<evidence type="ECO:0000256" key="3">
    <source>
        <dbReference type="ARBA" id="ARBA00022692"/>
    </source>
</evidence>
<dbReference type="InterPro" id="IPR007632">
    <property type="entry name" value="Anoctamin"/>
</dbReference>
<feature type="transmembrane region" description="Helical" evidence="6">
    <location>
        <begin position="139"/>
        <end position="165"/>
    </location>
</feature>
<comment type="subcellular location">
    <subcellularLocation>
        <location evidence="1 6">Membrane</location>
        <topology evidence="1 6">Multi-pass membrane protein</topology>
    </subcellularLocation>
</comment>
<evidence type="ECO:0000256" key="4">
    <source>
        <dbReference type="ARBA" id="ARBA00022989"/>
    </source>
</evidence>
<dbReference type="GO" id="GO:0005254">
    <property type="term" value="F:chloride channel activity"/>
    <property type="evidence" value="ECO:0007669"/>
    <property type="project" value="TreeGrafter"/>
</dbReference>
<accession>A0A8C6VK99</accession>
<keyword evidence="5 6" id="KW-0472">Membrane</keyword>
<evidence type="ECO:0000256" key="6">
    <source>
        <dbReference type="RuleBase" id="RU280814"/>
    </source>
</evidence>
<evidence type="ECO:0000313" key="9">
    <source>
        <dbReference type="Proteomes" id="UP000694559"/>
    </source>
</evidence>
<dbReference type="PANTHER" id="PTHR12308:SF37">
    <property type="entry name" value="ANOCTAMIN-9"/>
    <property type="match status" value="1"/>
</dbReference>
<evidence type="ECO:0000256" key="5">
    <source>
        <dbReference type="ARBA" id="ARBA00023136"/>
    </source>
</evidence>
<feature type="transmembrane region" description="Helical" evidence="6">
    <location>
        <begin position="291"/>
        <end position="312"/>
    </location>
</feature>
<evidence type="ECO:0000256" key="2">
    <source>
        <dbReference type="ARBA" id="ARBA00009671"/>
    </source>
</evidence>
<dbReference type="OrthoDB" id="296386at2759"/>
<reference evidence="8" key="1">
    <citation type="submission" date="2025-08" db="UniProtKB">
        <authorList>
            <consortium name="Ensembl"/>
        </authorList>
    </citation>
    <scope>IDENTIFICATION</scope>
</reference>
<dbReference type="OMA" id="ATXINGH"/>
<feature type="domain" description="Anoctamin transmembrane" evidence="7">
    <location>
        <begin position="11"/>
        <end position="315"/>
    </location>
</feature>
<feature type="transmembrane region" description="Helical" evidence="6">
    <location>
        <begin position="186"/>
        <end position="213"/>
    </location>
</feature>
<dbReference type="GO" id="GO:0005886">
    <property type="term" value="C:plasma membrane"/>
    <property type="evidence" value="ECO:0007669"/>
    <property type="project" value="TreeGrafter"/>
</dbReference>
<sequence>CLIMVLEALRPRSFSEREKSYTIKVFTFQFFTHFSSLIYVAFFLGRINGRPGSYVRLAGKWRLEECHPSGCITDLFIQMFVIMTLKQTLSNLMEYWLPKPQRINVEQISQDSCKEEWLWNYQLNEVNVFTLFDEYMEMMIQYSFTTIFVAAFPLAPLLAFINNLFEIRLDAIKMVKLQKRMVPKKANTIGIWYYILETIGILSVIGNGLVLAITSDFIPMLVYQYTFSPCKQKNNTGIDCLTGYINHSLSVFNVQHFENTMNLTDPMGNKITHCRYPDYRNSDDYGHSVKFWYIFAARVAFLFVFEVSVCLAKFGRTYHTESFCLLQQSVTDIQISCSIINRLLVEILPFHSSIVVEHLSFNSSIAGEDYPQELGLYTAAVK</sequence>
<dbReference type="Proteomes" id="UP000694559">
    <property type="component" value="Unplaced"/>
</dbReference>
<keyword evidence="9" id="KW-1185">Reference proteome</keyword>
<organism evidence="8 9">
    <name type="scientific">Naja naja</name>
    <name type="common">Indian cobra</name>
    <dbReference type="NCBI Taxonomy" id="35670"/>
    <lineage>
        <taxon>Eukaryota</taxon>
        <taxon>Metazoa</taxon>
        <taxon>Chordata</taxon>
        <taxon>Craniata</taxon>
        <taxon>Vertebrata</taxon>
        <taxon>Euteleostomi</taxon>
        <taxon>Lepidosauria</taxon>
        <taxon>Squamata</taxon>
        <taxon>Bifurcata</taxon>
        <taxon>Unidentata</taxon>
        <taxon>Episquamata</taxon>
        <taxon>Toxicofera</taxon>
        <taxon>Serpentes</taxon>
        <taxon>Colubroidea</taxon>
        <taxon>Elapidae</taxon>
        <taxon>Elapinae</taxon>
        <taxon>Naja</taxon>
    </lineage>
</organism>
<reference evidence="8" key="2">
    <citation type="submission" date="2025-09" db="UniProtKB">
        <authorList>
            <consortium name="Ensembl"/>
        </authorList>
    </citation>
    <scope>IDENTIFICATION</scope>
</reference>
<comment type="caution">
    <text evidence="6">Lacks conserved residue(s) required for the propagation of feature annotation.</text>
</comment>
<dbReference type="Ensembl" id="ENSNNAT00000003781.1">
    <property type="protein sequence ID" value="ENSNNAP00000003604.1"/>
    <property type="gene ID" value="ENSNNAG00000002456.1"/>
</dbReference>
<comment type="similarity">
    <text evidence="2 6">Belongs to the anoctamin family.</text>
</comment>
<evidence type="ECO:0000259" key="7">
    <source>
        <dbReference type="Pfam" id="PF04547"/>
    </source>
</evidence>
<keyword evidence="3 6" id="KW-0812">Transmembrane</keyword>
<protein>
    <recommendedName>
        <fullName evidence="6">Anoctamin</fullName>
    </recommendedName>
</protein>
<evidence type="ECO:0000256" key="1">
    <source>
        <dbReference type="ARBA" id="ARBA00004141"/>
    </source>
</evidence>
<feature type="transmembrane region" description="Helical" evidence="6">
    <location>
        <begin position="21"/>
        <end position="44"/>
    </location>
</feature>
<dbReference type="InterPro" id="IPR049452">
    <property type="entry name" value="Anoctamin_TM"/>
</dbReference>
<evidence type="ECO:0000313" key="8">
    <source>
        <dbReference type="Ensembl" id="ENSNNAP00000003604.1"/>
    </source>
</evidence>